<organism evidence="1 2">
    <name type="scientific">Lecanicillium saksenae</name>
    <dbReference type="NCBI Taxonomy" id="468837"/>
    <lineage>
        <taxon>Eukaryota</taxon>
        <taxon>Fungi</taxon>
        <taxon>Dikarya</taxon>
        <taxon>Ascomycota</taxon>
        <taxon>Pezizomycotina</taxon>
        <taxon>Sordariomycetes</taxon>
        <taxon>Hypocreomycetidae</taxon>
        <taxon>Hypocreales</taxon>
        <taxon>Cordycipitaceae</taxon>
        <taxon>Lecanicillium</taxon>
    </lineage>
</organism>
<gene>
    <name evidence="1" type="ORF">NLG97_g2069</name>
</gene>
<sequence>MALDLSFQTATRKQVDRDSFEVRKKLRGAINHDAFYEAQIQLISRRRVAFNSVEWVEYQALFMSINPDVESLLIESHSSIPIHIERSFRKHHVTVKNRLQTARSQIHYSIDLWTTPNRKSLLGICTEYVLRKALLAFPQCRFSQREDSNDGEFEKSVIAPTHKINCLPLQWWCKEEQRLEYIRLHRMAIDIISIPPISGVAESVFSGVRQTISWDRSRLGAWIVEMTELLGNWNKNDLIRALYVVAGEEDEIISHAENGDNDIDVNGDDNFS</sequence>
<dbReference type="EMBL" id="JANAKD010000128">
    <property type="protein sequence ID" value="KAJ3497215.1"/>
    <property type="molecule type" value="Genomic_DNA"/>
</dbReference>
<evidence type="ECO:0000313" key="1">
    <source>
        <dbReference type="EMBL" id="KAJ3497215.1"/>
    </source>
</evidence>
<protein>
    <submittedName>
        <fullName evidence="1">Uncharacterized protein</fullName>
    </submittedName>
</protein>
<comment type="caution">
    <text evidence="1">The sequence shown here is derived from an EMBL/GenBank/DDBJ whole genome shotgun (WGS) entry which is preliminary data.</text>
</comment>
<reference evidence="1" key="1">
    <citation type="submission" date="2022-07" db="EMBL/GenBank/DDBJ databases">
        <title>Genome Sequence of Lecanicillium saksenae.</title>
        <authorList>
            <person name="Buettner E."/>
        </authorList>
    </citation>
    <scope>NUCLEOTIDE SEQUENCE</scope>
    <source>
        <strain evidence="1">VT-O1</strain>
    </source>
</reference>
<accession>A0ACC1R3T3</accession>
<dbReference type="Proteomes" id="UP001148737">
    <property type="component" value="Unassembled WGS sequence"/>
</dbReference>
<keyword evidence="2" id="KW-1185">Reference proteome</keyword>
<proteinExistence type="predicted"/>
<evidence type="ECO:0000313" key="2">
    <source>
        <dbReference type="Proteomes" id="UP001148737"/>
    </source>
</evidence>
<name>A0ACC1R3T3_9HYPO</name>